<accession>A0A9X9WIQ6</accession>
<feature type="region of interest" description="Disordered" evidence="1">
    <location>
        <begin position="78"/>
        <end position="99"/>
    </location>
</feature>
<dbReference type="Proteomes" id="UP000746741">
    <property type="component" value="Unassembled WGS sequence"/>
</dbReference>
<proteinExistence type="predicted"/>
<name>A0A9X9WIQ6_9PROT</name>
<dbReference type="Proteomes" id="UP001138708">
    <property type="component" value="Unassembled WGS sequence"/>
</dbReference>
<dbReference type="RefSeq" id="WP_168040573.1">
    <property type="nucleotide sequence ID" value="NZ_JAAEDK010000027.1"/>
</dbReference>
<protein>
    <submittedName>
        <fullName evidence="2">Uncharacterized protein</fullName>
    </submittedName>
</protein>
<gene>
    <name evidence="3" type="ORF">GWK15_07130</name>
    <name evidence="2" type="ORF">GXW75_13225</name>
</gene>
<feature type="region of interest" description="Disordered" evidence="1">
    <location>
        <begin position="1"/>
        <end position="33"/>
    </location>
</feature>
<keyword evidence="4" id="KW-1185">Reference proteome</keyword>
<comment type="caution">
    <text evidence="2">The sequence shown here is derived from an EMBL/GenBank/DDBJ whole genome shotgun (WGS) entry which is preliminary data.</text>
</comment>
<reference evidence="2" key="1">
    <citation type="submission" date="2020-01" db="EMBL/GenBank/DDBJ databases">
        <authorList>
            <person name="Rat A."/>
        </authorList>
    </citation>
    <scope>NUCLEOTIDE SEQUENCE</scope>
    <source>
        <strain evidence="2">LMG 31161</strain>
    </source>
</reference>
<organism evidence="2 5">
    <name type="scientific">Neoroseomonas oryzicola</name>
    <dbReference type="NCBI Taxonomy" id="535904"/>
    <lineage>
        <taxon>Bacteria</taxon>
        <taxon>Pseudomonadati</taxon>
        <taxon>Pseudomonadota</taxon>
        <taxon>Alphaproteobacteria</taxon>
        <taxon>Acetobacterales</taxon>
        <taxon>Acetobacteraceae</taxon>
        <taxon>Neoroseomonas</taxon>
    </lineage>
</organism>
<sequence>MSETQDTQAPEGAPPPADIPASIQGHETDLERGEREHLEITRAVQGMRKTDPAYSAAYKAMMAAGERVAVLKEAAERGATGPNAPATSADAYRISPSDLPPGVNIGDPMVKEAPRIALAHGFTPNEFRAGVADLPYLARVEQRGGNPIVEGMKQLCLIVGGPEKAKEVSETARQYVAKHPDLAAFLDATGLGNSARMITIIYERARAGR</sequence>
<reference evidence="3 4" key="2">
    <citation type="submission" date="2020-02" db="EMBL/GenBank/DDBJ databases">
        <authorList>
            <person name="Sun Q."/>
            <person name="Inoue M."/>
        </authorList>
    </citation>
    <scope>NUCLEOTIDE SEQUENCE [LARGE SCALE GENOMIC DNA]</scope>
    <source>
        <strain evidence="3 4">KCTC 22478</strain>
    </source>
</reference>
<dbReference type="EMBL" id="JAAEDK010000027">
    <property type="protein sequence ID" value="MBR0660216.1"/>
    <property type="molecule type" value="Genomic_DNA"/>
</dbReference>
<evidence type="ECO:0000313" key="2">
    <source>
        <dbReference type="EMBL" id="MBR0660216.1"/>
    </source>
</evidence>
<dbReference type="EMBL" id="JAAVUP010000002">
    <property type="protein sequence ID" value="NKE16709.1"/>
    <property type="molecule type" value="Genomic_DNA"/>
</dbReference>
<evidence type="ECO:0000256" key="1">
    <source>
        <dbReference type="SAM" id="MobiDB-lite"/>
    </source>
</evidence>
<dbReference type="AlphaFoldDB" id="A0A9X9WIQ6"/>
<evidence type="ECO:0000313" key="4">
    <source>
        <dbReference type="Proteomes" id="UP000746741"/>
    </source>
</evidence>
<evidence type="ECO:0000313" key="5">
    <source>
        <dbReference type="Proteomes" id="UP001138708"/>
    </source>
</evidence>
<evidence type="ECO:0000313" key="3">
    <source>
        <dbReference type="EMBL" id="NKE16709.1"/>
    </source>
</evidence>
<reference evidence="2" key="3">
    <citation type="journal article" date="2021" name="Syst. Appl. Microbiol.">
        <title>Roseomonas hellenica sp. nov., isolated from roots of wild-growing Alkanna tinctoria.</title>
        <authorList>
            <person name="Rat A."/>
            <person name="Naranjo H.D."/>
            <person name="Lebbe L."/>
            <person name="Cnockaert M."/>
            <person name="Krigas N."/>
            <person name="Grigoriadou K."/>
            <person name="Maloupa E."/>
            <person name="Willems A."/>
        </authorList>
    </citation>
    <scope>NUCLEOTIDE SEQUENCE</scope>
    <source>
        <strain evidence="2">LMG 31161</strain>
    </source>
</reference>